<accession>A0A4Y2IBC9</accession>
<comment type="caution">
    <text evidence="1">The sequence shown here is derived from an EMBL/GenBank/DDBJ whole genome shotgun (WGS) entry which is preliminary data.</text>
</comment>
<dbReference type="EMBL" id="BGPR01002513">
    <property type="protein sequence ID" value="GBM74742.1"/>
    <property type="molecule type" value="Genomic_DNA"/>
</dbReference>
<name>A0A4Y2IBC9_ARAVE</name>
<protein>
    <submittedName>
        <fullName evidence="1">Uncharacterized protein</fullName>
    </submittedName>
</protein>
<proteinExistence type="predicted"/>
<evidence type="ECO:0000313" key="1">
    <source>
        <dbReference type="EMBL" id="GBM74742.1"/>
    </source>
</evidence>
<sequence length="78" mass="8858">MTRRTPELVPLLQFSTPHHARERTSGPLRMIERGTGRHTQRLFSGIGTSDPEAETLLLDHFGCIELGLQVLRTKESYN</sequence>
<organism evidence="1 2">
    <name type="scientific">Araneus ventricosus</name>
    <name type="common">Orbweaver spider</name>
    <name type="synonym">Epeira ventricosa</name>
    <dbReference type="NCBI Taxonomy" id="182803"/>
    <lineage>
        <taxon>Eukaryota</taxon>
        <taxon>Metazoa</taxon>
        <taxon>Ecdysozoa</taxon>
        <taxon>Arthropoda</taxon>
        <taxon>Chelicerata</taxon>
        <taxon>Arachnida</taxon>
        <taxon>Araneae</taxon>
        <taxon>Araneomorphae</taxon>
        <taxon>Entelegynae</taxon>
        <taxon>Araneoidea</taxon>
        <taxon>Araneidae</taxon>
        <taxon>Araneus</taxon>
    </lineage>
</organism>
<keyword evidence="2" id="KW-1185">Reference proteome</keyword>
<gene>
    <name evidence="1" type="ORF">AVEN_197987_1</name>
</gene>
<dbReference type="Proteomes" id="UP000499080">
    <property type="component" value="Unassembled WGS sequence"/>
</dbReference>
<dbReference type="AlphaFoldDB" id="A0A4Y2IBC9"/>
<reference evidence="1 2" key="1">
    <citation type="journal article" date="2019" name="Sci. Rep.">
        <title>Orb-weaving spider Araneus ventricosus genome elucidates the spidroin gene catalogue.</title>
        <authorList>
            <person name="Kono N."/>
            <person name="Nakamura H."/>
            <person name="Ohtoshi R."/>
            <person name="Moran D.A.P."/>
            <person name="Shinohara A."/>
            <person name="Yoshida Y."/>
            <person name="Fujiwara M."/>
            <person name="Mori M."/>
            <person name="Tomita M."/>
            <person name="Arakawa K."/>
        </authorList>
    </citation>
    <scope>NUCLEOTIDE SEQUENCE [LARGE SCALE GENOMIC DNA]</scope>
</reference>
<evidence type="ECO:0000313" key="2">
    <source>
        <dbReference type="Proteomes" id="UP000499080"/>
    </source>
</evidence>